<protein>
    <submittedName>
        <fullName evidence="3">Helix-turn-helix</fullName>
    </submittedName>
</protein>
<organism evidence="3 4">
    <name type="scientific">Rhodospira trueperi</name>
    <dbReference type="NCBI Taxonomy" id="69960"/>
    <lineage>
        <taxon>Bacteria</taxon>
        <taxon>Pseudomonadati</taxon>
        <taxon>Pseudomonadota</taxon>
        <taxon>Alphaproteobacteria</taxon>
        <taxon>Rhodospirillales</taxon>
        <taxon>Rhodospirillaceae</taxon>
        <taxon>Rhodospira</taxon>
    </lineage>
</organism>
<evidence type="ECO:0000259" key="2">
    <source>
        <dbReference type="PROSITE" id="PS50943"/>
    </source>
</evidence>
<name>A0A1G7G3N3_9PROT</name>
<dbReference type="InterPro" id="IPR010982">
    <property type="entry name" value="Lambda_DNA-bd_dom_sf"/>
</dbReference>
<dbReference type="GO" id="GO:0003677">
    <property type="term" value="F:DNA binding"/>
    <property type="evidence" value="ECO:0007669"/>
    <property type="project" value="InterPro"/>
</dbReference>
<dbReference type="Pfam" id="PF01381">
    <property type="entry name" value="HTH_3"/>
    <property type="match status" value="1"/>
</dbReference>
<dbReference type="PROSITE" id="PS50943">
    <property type="entry name" value="HTH_CROC1"/>
    <property type="match status" value="1"/>
</dbReference>
<keyword evidence="4" id="KW-1185">Reference proteome</keyword>
<dbReference type="AlphaFoldDB" id="A0A1G7G3N3"/>
<dbReference type="STRING" id="69960.SAMN05421720_11367"/>
<feature type="domain" description="HTH cro/C1-type" evidence="2">
    <location>
        <begin position="60"/>
        <end position="116"/>
    </location>
</feature>
<dbReference type="Gene3D" id="1.10.260.40">
    <property type="entry name" value="lambda repressor-like DNA-binding domains"/>
    <property type="match status" value="1"/>
</dbReference>
<dbReference type="Proteomes" id="UP000199412">
    <property type="component" value="Unassembled WGS sequence"/>
</dbReference>
<accession>A0A1G7G3N3</accession>
<dbReference type="EMBL" id="FNAP01000013">
    <property type="protein sequence ID" value="SDE82713.1"/>
    <property type="molecule type" value="Genomic_DNA"/>
</dbReference>
<evidence type="ECO:0000313" key="4">
    <source>
        <dbReference type="Proteomes" id="UP000199412"/>
    </source>
</evidence>
<dbReference type="SMART" id="SM00530">
    <property type="entry name" value="HTH_XRE"/>
    <property type="match status" value="1"/>
</dbReference>
<sequence>MADSSVRTKSERLTALPRRKRREARGASAMDLIVELERDHPDLAAEAPISSVALEIGEMVREKRLVAGMSQRELAEAAGLHQSAISAMERGDGKDGPTYRKLRAIAEALGMRLEFVPRDQWPFSSYFCGLMHSRAFRPDINKEMERISEMLELPFRYRQELKSIAEQVNILSKKTDDVLAAMDEENLPIMKTGGR</sequence>
<reference evidence="3 4" key="1">
    <citation type="submission" date="2016-10" db="EMBL/GenBank/DDBJ databases">
        <authorList>
            <person name="de Groot N.N."/>
        </authorList>
    </citation>
    <scope>NUCLEOTIDE SEQUENCE [LARGE SCALE GENOMIC DNA]</scope>
    <source>
        <strain evidence="3 4">ATCC 700224</strain>
    </source>
</reference>
<dbReference type="SUPFAM" id="SSF47413">
    <property type="entry name" value="lambda repressor-like DNA-binding domains"/>
    <property type="match status" value="1"/>
</dbReference>
<feature type="compositionally biased region" description="Basic and acidic residues" evidence="1">
    <location>
        <begin position="1"/>
        <end position="12"/>
    </location>
</feature>
<feature type="region of interest" description="Disordered" evidence="1">
    <location>
        <begin position="1"/>
        <end position="22"/>
    </location>
</feature>
<gene>
    <name evidence="3" type="ORF">SAMN05421720_11367</name>
</gene>
<dbReference type="CDD" id="cd00093">
    <property type="entry name" value="HTH_XRE"/>
    <property type="match status" value="1"/>
</dbReference>
<dbReference type="InterPro" id="IPR001387">
    <property type="entry name" value="Cro/C1-type_HTH"/>
</dbReference>
<evidence type="ECO:0000256" key="1">
    <source>
        <dbReference type="SAM" id="MobiDB-lite"/>
    </source>
</evidence>
<dbReference type="OrthoDB" id="5462911at2"/>
<proteinExistence type="predicted"/>
<evidence type="ECO:0000313" key="3">
    <source>
        <dbReference type="EMBL" id="SDE82713.1"/>
    </source>
</evidence>